<evidence type="ECO:0000259" key="4">
    <source>
        <dbReference type="PROSITE" id="PS50943"/>
    </source>
</evidence>
<proteinExistence type="predicted"/>
<dbReference type="PANTHER" id="PTHR46558:SF15">
    <property type="entry name" value="HELIX-TURN-HELIX DOMAIN PROTEIN"/>
    <property type="match status" value="1"/>
</dbReference>
<dbReference type="AlphaFoldDB" id="A0A8J3MV26"/>
<dbReference type="Pfam" id="PF01471">
    <property type="entry name" value="PG_binding_1"/>
    <property type="match status" value="2"/>
</dbReference>
<accession>A0A8J3MV26</accession>
<keyword evidence="6" id="KW-1185">Reference proteome</keyword>
<reference evidence="5" key="1">
    <citation type="submission" date="2020-10" db="EMBL/GenBank/DDBJ databases">
        <title>Taxonomic study of unclassified bacteria belonging to the class Ktedonobacteria.</title>
        <authorList>
            <person name="Yabe S."/>
            <person name="Wang C.M."/>
            <person name="Zheng Y."/>
            <person name="Sakai Y."/>
            <person name="Cavaletti L."/>
            <person name="Monciardini P."/>
            <person name="Donadio S."/>
        </authorList>
    </citation>
    <scope>NUCLEOTIDE SEQUENCE</scope>
    <source>
        <strain evidence="5">SOSP1-1</strain>
    </source>
</reference>
<evidence type="ECO:0000313" key="5">
    <source>
        <dbReference type="EMBL" id="GHO47486.1"/>
    </source>
</evidence>
<dbReference type="Proteomes" id="UP000612362">
    <property type="component" value="Unassembled WGS sequence"/>
</dbReference>
<dbReference type="InterPro" id="IPR036366">
    <property type="entry name" value="PGBDSf"/>
</dbReference>
<evidence type="ECO:0000256" key="3">
    <source>
        <dbReference type="SAM" id="Phobius"/>
    </source>
</evidence>
<dbReference type="PROSITE" id="PS50943">
    <property type="entry name" value="HTH_CROC1"/>
    <property type="match status" value="1"/>
</dbReference>
<dbReference type="Pfam" id="PF01381">
    <property type="entry name" value="HTH_3"/>
    <property type="match status" value="1"/>
</dbReference>
<dbReference type="GO" id="GO:0003677">
    <property type="term" value="F:DNA binding"/>
    <property type="evidence" value="ECO:0007669"/>
    <property type="project" value="UniProtKB-KW"/>
</dbReference>
<dbReference type="InterPro" id="IPR001387">
    <property type="entry name" value="Cro/C1-type_HTH"/>
</dbReference>
<keyword evidence="1" id="KW-0238">DNA-binding</keyword>
<keyword evidence="3" id="KW-0812">Transmembrane</keyword>
<dbReference type="Gene3D" id="1.10.260.40">
    <property type="entry name" value="lambda repressor-like DNA-binding domains"/>
    <property type="match status" value="1"/>
</dbReference>
<evidence type="ECO:0000313" key="6">
    <source>
        <dbReference type="Proteomes" id="UP000612362"/>
    </source>
</evidence>
<dbReference type="SUPFAM" id="SSF47090">
    <property type="entry name" value="PGBD-like"/>
    <property type="match status" value="2"/>
</dbReference>
<dbReference type="CDD" id="cd00093">
    <property type="entry name" value="HTH_XRE"/>
    <property type="match status" value="1"/>
</dbReference>
<dbReference type="EMBL" id="BNJF01000003">
    <property type="protein sequence ID" value="GHO47486.1"/>
    <property type="molecule type" value="Genomic_DNA"/>
</dbReference>
<keyword evidence="3" id="KW-0472">Membrane</keyword>
<evidence type="ECO:0000256" key="2">
    <source>
        <dbReference type="SAM" id="MobiDB-lite"/>
    </source>
</evidence>
<feature type="compositionally biased region" description="Polar residues" evidence="2">
    <location>
        <begin position="25"/>
        <end position="34"/>
    </location>
</feature>
<dbReference type="PANTHER" id="PTHR46558">
    <property type="entry name" value="TRACRIPTIONAL REGULATORY PROTEIN-RELATED-RELATED"/>
    <property type="match status" value="1"/>
</dbReference>
<gene>
    <name evidence="5" type="ORF">KSX_56490</name>
</gene>
<sequence length="309" mass="34411">MSESRQDGYLPERELHDIQQKKSTKPTAQPNSLLRQARRKHAWSQGDLAERIGVAKETISRWENGVSRPQPQQLNRLCGTFQMTPEALGFVLDPLEEEIASRSEDPSHIQSAHISDEGVISSSPKRYFLSRRRALVAGGIALGGITLAGGTLAWFSFQGQQTPSPRHWPTAAYDLHHQTALARVVQWMLQARQYDIGSTGVDGIFGPVTQFAVKAFQKDHHLPEDGIVNSSTWELLIMPTDTGSRGSQVSALQERLRELHLVSQLTVDGEFGPQTVKALRLFRQQHHLQVKDVADLDTWCLLLGGSLSK</sequence>
<dbReference type="InterPro" id="IPR010982">
    <property type="entry name" value="Lambda_DNA-bd_dom_sf"/>
</dbReference>
<feature type="compositionally biased region" description="Basic and acidic residues" evidence="2">
    <location>
        <begin position="1"/>
        <end position="20"/>
    </location>
</feature>
<evidence type="ECO:0000256" key="1">
    <source>
        <dbReference type="ARBA" id="ARBA00023125"/>
    </source>
</evidence>
<protein>
    <recommendedName>
        <fullName evidence="4">HTH cro/C1-type domain-containing protein</fullName>
    </recommendedName>
</protein>
<dbReference type="RefSeq" id="WP_220196772.1">
    <property type="nucleotide sequence ID" value="NZ_BNJF01000003.1"/>
</dbReference>
<dbReference type="InterPro" id="IPR036365">
    <property type="entry name" value="PGBD-like_sf"/>
</dbReference>
<dbReference type="InterPro" id="IPR002477">
    <property type="entry name" value="Peptidoglycan-bd-like"/>
</dbReference>
<organism evidence="5 6">
    <name type="scientific">Ktedonospora formicarum</name>
    <dbReference type="NCBI Taxonomy" id="2778364"/>
    <lineage>
        <taxon>Bacteria</taxon>
        <taxon>Bacillati</taxon>
        <taxon>Chloroflexota</taxon>
        <taxon>Ktedonobacteria</taxon>
        <taxon>Ktedonobacterales</taxon>
        <taxon>Ktedonobacteraceae</taxon>
        <taxon>Ktedonospora</taxon>
    </lineage>
</organism>
<dbReference type="Gene3D" id="1.10.101.10">
    <property type="entry name" value="PGBD-like superfamily/PGBD"/>
    <property type="match status" value="2"/>
</dbReference>
<feature type="region of interest" description="Disordered" evidence="2">
    <location>
        <begin position="1"/>
        <end position="41"/>
    </location>
</feature>
<keyword evidence="3" id="KW-1133">Transmembrane helix</keyword>
<feature type="transmembrane region" description="Helical" evidence="3">
    <location>
        <begin position="134"/>
        <end position="157"/>
    </location>
</feature>
<dbReference type="SMART" id="SM00530">
    <property type="entry name" value="HTH_XRE"/>
    <property type="match status" value="1"/>
</dbReference>
<name>A0A8J3MV26_9CHLR</name>
<feature type="domain" description="HTH cro/C1-type" evidence="4">
    <location>
        <begin position="34"/>
        <end position="88"/>
    </location>
</feature>
<comment type="caution">
    <text evidence="5">The sequence shown here is derived from an EMBL/GenBank/DDBJ whole genome shotgun (WGS) entry which is preliminary data.</text>
</comment>
<dbReference type="SUPFAM" id="SSF47413">
    <property type="entry name" value="lambda repressor-like DNA-binding domains"/>
    <property type="match status" value="1"/>
</dbReference>